<evidence type="ECO:0000256" key="1">
    <source>
        <dbReference type="ARBA" id="ARBA00000085"/>
    </source>
</evidence>
<dbReference type="Proteomes" id="UP000295198">
    <property type="component" value="Unassembled WGS sequence"/>
</dbReference>
<dbReference type="EC" id="2.7.13.3" evidence="2"/>
<keyword evidence="8" id="KW-0902">Two-component regulatory system</keyword>
<keyword evidence="3" id="KW-0597">Phosphoprotein</keyword>
<evidence type="ECO:0000256" key="6">
    <source>
        <dbReference type="ARBA" id="ARBA00022777"/>
    </source>
</evidence>
<evidence type="ECO:0000256" key="5">
    <source>
        <dbReference type="ARBA" id="ARBA00022741"/>
    </source>
</evidence>
<dbReference type="InterPro" id="IPR025828">
    <property type="entry name" value="Put_sensor_dom"/>
</dbReference>
<evidence type="ECO:0000313" key="12">
    <source>
        <dbReference type="EMBL" id="RYP82089.1"/>
    </source>
</evidence>
<accession>A0A4V1XY57</accession>
<gene>
    <name evidence="12" type="ORF">EKO23_22575</name>
</gene>
<dbReference type="InterPro" id="IPR011712">
    <property type="entry name" value="Sig_transdc_His_kin_sub3_dim/P"/>
</dbReference>
<dbReference type="PANTHER" id="PTHR24421:SF10">
    <property type="entry name" value="NITRATE_NITRITE SENSOR PROTEIN NARQ"/>
    <property type="match status" value="1"/>
</dbReference>
<dbReference type="GO" id="GO:0016020">
    <property type="term" value="C:membrane"/>
    <property type="evidence" value="ECO:0007669"/>
    <property type="project" value="InterPro"/>
</dbReference>
<name>A0A4V1XY57_9ACTN</name>
<organism evidence="12 13">
    <name type="scientific">Nocardioides guangzhouensis</name>
    <dbReference type="NCBI Taxonomy" id="2497878"/>
    <lineage>
        <taxon>Bacteria</taxon>
        <taxon>Bacillati</taxon>
        <taxon>Actinomycetota</taxon>
        <taxon>Actinomycetes</taxon>
        <taxon>Propionibacteriales</taxon>
        <taxon>Nocardioidaceae</taxon>
        <taxon>Nocardioides</taxon>
    </lineage>
</organism>
<comment type="caution">
    <text evidence="12">The sequence shown here is derived from an EMBL/GenBank/DDBJ whole genome shotgun (WGS) entry which is preliminary data.</text>
</comment>
<keyword evidence="9" id="KW-1133">Transmembrane helix</keyword>
<keyword evidence="4" id="KW-0808">Transferase</keyword>
<dbReference type="AlphaFoldDB" id="A0A4V1XY57"/>
<proteinExistence type="predicted"/>
<evidence type="ECO:0000259" key="11">
    <source>
        <dbReference type="Pfam" id="PF13796"/>
    </source>
</evidence>
<dbReference type="PANTHER" id="PTHR24421">
    <property type="entry name" value="NITRATE/NITRITE SENSOR PROTEIN NARX-RELATED"/>
    <property type="match status" value="1"/>
</dbReference>
<dbReference type="GO" id="GO:0000155">
    <property type="term" value="F:phosphorelay sensor kinase activity"/>
    <property type="evidence" value="ECO:0007669"/>
    <property type="project" value="InterPro"/>
</dbReference>
<dbReference type="OrthoDB" id="3217947at2"/>
<feature type="domain" description="Putative sensor" evidence="11">
    <location>
        <begin position="36"/>
        <end position="156"/>
    </location>
</feature>
<dbReference type="InterPro" id="IPR036890">
    <property type="entry name" value="HATPase_C_sf"/>
</dbReference>
<evidence type="ECO:0000313" key="13">
    <source>
        <dbReference type="Proteomes" id="UP000295198"/>
    </source>
</evidence>
<dbReference type="GO" id="GO:0046983">
    <property type="term" value="F:protein dimerization activity"/>
    <property type="evidence" value="ECO:0007669"/>
    <property type="project" value="InterPro"/>
</dbReference>
<evidence type="ECO:0000256" key="3">
    <source>
        <dbReference type="ARBA" id="ARBA00022553"/>
    </source>
</evidence>
<dbReference type="RefSeq" id="WP_134720743.1">
    <property type="nucleotide sequence ID" value="NZ_SDKM01000054.1"/>
</dbReference>
<dbReference type="Gene3D" id="1.20.5.1930">
    <property type="match status" value="1"/>
</dbReference>
<evidence type="ECO:0000256" key="8">
    <source>
        <dbReference type="ARBA" id="ARBA00023012"/>
    </source>
</evidence>
<dbReference type="InterPro" id="IPR050482">
    <property type="entry name" value="Sensor_HK_TwoCompSys"/>
</dbReference>
<evidence type="ECO:0000256" key="9">
    <source>
        <dbReference type="SAM" id="Phobius"/>
    </source>
</evidence>
<dbReference type="Pfam" id="PF13796">
    <property type="entry name" value="Sensor"/>
    <property type="match status" value="1"/>
</dbReference>
<feature type="transmembrane region" description="Helical" evidence="9">
    <location>
        <begin position="42"/>
        <end position="72"/>
    </location>
</feature>
<evidence type="ECO:0000256" key="7">
    <source>
        <dbReference type="ARBA" id="ARBA00022840"/>
    </source>
</evidence>
<dbReference type="EMBL" id="SDKM01000054">
    <property type="protein sequence ID" value="RYP82089.1"/>
    <property type="molecule type" value="Genomic_DNA"/>
</dbReference>
<evidence type="ECO:0000256" key="4">
    <source>
        <dbReference type="ARBA" id="ARBA00022679"/>
    </source>
</evidence>
<dbReference type="CDD" id="cd16917">
    <property type="entry name" value="HATPase_UhpB-NarQ-NarX-like"/>
    <property type="match status" value="1"/>
</dbReference>
<evidence type="ECO:0000256" key="2">
    <source>
        <dbReference type="ARBA" id="ARBA00012438"/>
    </source>
</evidence>
<keyword evidence="5" id="KW-0547">Nucleotide-binding</keyword>
<keyword evidence="9" id="KW-0472">Membrane</keyword>
<keyword evidence="7" id="KW-0067">ATP-binding</keyword>
<dbReference type="Pfam" id="PF07730">
    <property type="entry name" value="HisKA_3"/>
    <property type="match status" value="1"/>
</dbReference>
<comment type="catalytic activity">
    <reaction evidence="1">
        <text>ATP + protein L-histidine = ADP + protein N-phospho-L-histidine.</text>
        <dbReference type="EC" id="2.7.13.3"/>
    </reaction>
</comment>
<keyword evidence="9" id="KW-0812">Transmembrane</keyword>
<feature type="domain" description="Signal transduction histidine kinase subgroup 3 dimerisation and phosphoacceptor" evidence="10">
    <location>
        <begin position="203"/>
        <end position="270"/>
    </location>
</feature>
<dbReference type="SUPFAM" id="SSF55874">
    <property type="entry name" value="ATPase domain of HSP90 chaperone/DNA topoisomerase II/histidine kinase"/>
    <property type="match status" value="1"/>
</dbReference>
<feature type="transmembrane region" description="Helical" evidence="9">
    <location>
        <begin position="127"/>
        <end position="157"/>
    </location>
</feature>
<keyword evidence="6 12" id="KW-0418">Kinase</keyword>
<protein>
    <recommendedName>
        <fullName evidence="2">histidine kinase</fullName>
        <ecNumber evidence="2">2.7.13.3</ecNumber>
    </recommendedName>
</protein>
<keyword evidence="13" id="KW-1185">Reference proteome</keyword>
<dbReference type="GO" id="GO:0005524">
    <property type="term" value="F:ATP binding"/>
    <property type="evidence" value="ECO:0007669"/>
    <property type="project" value="UniProtKB-KW"/>
</dbReference>
<reference evidence="12 13" key="1">
    <citation type="submission" date="2019-01" db="EMBL/GenBank/DDBJ databases">
        <title>Nocardioides guangzhouensis sp. nov., an actinobacterium isolated from soil.</title>
        <authorList>
            <person name="Fu Y."/>
            <person name="Cai Y."/>
            <person name="Lin Z."/>
            <person name="Chen P."/>
        </authorList>
    </citation>
    <scope>NUCLEOTIDE SEQUENCE [LARGE SCALE GENOMIC DNA]</scope>
    <source>
        <strain evidence="12 13">130</strain>
    </source>
</reference>
<sequence length="405" mass="42529">MTSSSESASGLALPAGAAAPAATVATAPGRLRLTGYAATQVLLAVPAVLLFVFSFVGGVLVIVWIGIGLLLLTVPATRWTAGLHRRMAARTLGEPAVSPYRPDPPGGPLARLRGWAVDPMTWRDAGWLLWTATFGFVISLVVVLLLILVVTGVLWWYGVEPIMRIRARIDRVLLVPGRTEQLEQRVQVLTESRAETVDHSAAELRRIERDLHDGAQARLVALGMNLGMADELVASDPEAARRLIAEARSTTGAALGELRSVVRGIHPPVLADRGLTGAVTALALDMAIPVDVDARLRGRPPAPVESAVYFAVAECLANVGRHSGAGQAWVRLSHTDGVLTAVIGDDGRGGADPAAGTGMRGVMRRLSAFDGTMMVSSPDRGPTIVTLEIPCALSSPKTTPSSGTA</sequence>
<dbReference type="Gene3D" id="3.30.565.10">
    <property type="entry name" value="Histidine kinase-like ATPase, C-terminal domain"/>
    <property type="match status" value="1"/>
</dbReference>
<evidence type="ECO:0000259" key="10">
    <source>
        <dbReference type="Pfam" id="PF07730"/>
    </source>
</evidence>